<sequence length="218" mass="25536">MEYLKLCFEYEPGSNLNSLCLQYAHIFEKRPEVNFKFVRVDHDQGEPIKTQNDHYFDLFDDLSPILRYFESIGLPFDNKIIHYSNKLSVSKLCLEDDPHEIHLNIREPKLLLFQNNRLKELKFSWVSLKSPVMVNMKDLTKLTRLEIVNCTFDGEVFEKYPDSLHIIHLKNCKAFGVLSLPTSLRLLKLNNSYPKISIAEPRPMESSLVLHVELHDSN</sequence>
<evidence type="ECO:0000313" key="1">
    <source>
        <dbReference type="EMBL" id="GME98442.1"/>
    </source>
</evidence>
<organism evidence="1 2">
    <name type="scientific">Ambrosiozyma monospora</name>
    <name type="common">Yeast</name>
    <name type="synonym">Endomycopsis monosporus</name>
    <dbReference type="NCBI Taxonomy" id="43982"/>
    <lineage>
        <taxon>Eukaryota</taxon>
        <taxon>Fungi</taxon>
        <taxon>Dikarya</taxon>
        <taxon>Ascomycota</taxon>
        <taxon>Saccharomycotina</taxon>
        <taxon>Pichiomycetes</taxon>
        <taxon>Pichiales</taxon>
        <taxon>Pichiaceae</taxon>
        <taxon>Ambrosiozyma</taxon>
    </lineage>
</organism>
<dbReference type="Proteomes" id="UP001165064">
    <property type="component" value="Unassembled WGS sequence"/>
</dbReference>
<proteinExistence type="predicted"/>
<reference evidence="1" key="1">
    <citation type="submission" date="2023-04" db="EMBL/GenBank/DDBJ databases">
        <title>Ambrosiozyma monospora NBRC 10751.</title>
        <authorList>
            <person name="Ichikawa N."/>
            <person name="Sato H."/>
            <person name="Tonouchi N."/>
        </authorList>
    </citation>
    <scope>NUCLEOTIDE SEQUENCE</scope>
    <source>
        <strain evidence="1">NBRC 10751</strain>
    </source>
</reference>
<evidence type="ECO:0000313" key="2">
    <source>
        <dbReference type="Proteomes" id="UP001165064"/>
    </source>
</evidence>
<accession>A0ACB5U058</accession>
<keyword evidence="2" id="KW-1185">Reference proteome</keyword>
<dbReference type="EMBL" id="BSXS01010528">
    <property type="protein sequence ID" value="GME98442.1"/>
    <property type="molecule type" value="Genomic_DNA"/>
</dbReference>
<comment type="caution">
    <text evidence="1">The sequence shown here is derived from an EMBL/GenBank/DDBJ whole genome shotgun (WGS) entry which is preliminary data.</text>
</comment>
<gene>
    <name evidence="1" type="ORF">Amon02_001048600</name>
</gene>
<protein>
    <submittedName>
        <fullName evidence="1">Unnamed protein product</fullName>
    </submittedName>
</protein>
<name>A0ACB5U058_AMBMO</name>